<evidence type="ECO:0000256" key="4">
    <source>
        <dbReference type="ARBA" id="ARBA00023136"/>
    </source>
</evidence>
<evidence type="ECO:0008006" key="8">
    <source>
        <dbReference type="Google" id="ProtNLM"/>
    </source>
</evidence>
<gene>
    <name evidence="6" type="ORF">SB4_18730</name>
</gene>
<dbReference type="EMBL" id="LDTE01000206">
    <property type="protein sequence ID" value="KTT92330.1"/>
    <property type="molecule type" value="Genomic_DNA"/>
</dbReference>
<dbReference type="InterPro" id="IPR003689">
    <property type="entry name" value="ZIP"/>
</dbReference>
<keyword evidence="2 5" id="KW-0812">Transmembrane</keyword>
<accession>A0A147IJF8</accession>
<evidence type="ECO:0000313" key="6">
    <source>
        <dbReference type="EMBL" id="KTT92330.1"/>
    </source>
</evidence>
<evidence type="ECO:0000313" key="7">
    <source>
        <dbReference type="Proteomes" id="UP000074072"/>
    </source>
</evidence>
<feature type="non-terminal residue" evidence="6">
    <location>
        <position position="1"/>
    </location>
</feature>
<dbReference type="GO" id="GO:0046873">
    <property type="term" value="F:metal ion transmembrane transporter activity"/>
    <property type="evidence" value="ECO:0007669"/>
    <property type="project" value="InterPro"/>
</dbReference>
<dbReference type="AlphaFoldDB" id="A0A147IJF8"/>
<comment type="subcellular location">
    <subcellularLocation>
        <location evidence="1">Membrane</location>
        <topology evidence="1">Multi-pass membrane protein</topology>
    </subcellularLocation>
</comment>
<evidence type="ECO:0000256" key="5">
    <source>
        <dbReference type="SAM" id="Phobius"/>
    </source>
</evidence>
<feature type="transmembrane region" description="Helical" evidence="5">
    <location>
        <begin position="79"/>
        <end position="100"/>
    </location>
</feature>
<evidence type="ECO:0000256" key="1">
    <source>
        <dbReference type="ARBA" id="ARBA00004141"/>
    </source>
</evidence>
<evidence type="ECO:0000256" key="2">
    <source>
        <dbReference type="ARBA" id="ARBA00022692"/>
    </source>
</evidence>
<organism evidence="6 7">
    <name type="scientific">Sphingomonas sanguinis</name>
    <dbReference type="NCBI Taxonomy" id="33051"/>
    <lineage>
        <taxon>Bacteria</taxon>
        <taxon>Pseudomonadati</taxon>
        <taxon>Pseudomonadota</taxon>
        <taxon>Alphaproteobacteria</taxon>
        <taxon>Sphingomonadales</taxon>
        <taxon>Sphingomonadaceae</taxon>
        <taxon>Sphingomonas</taxon>
    </lineage>
</organism>
<reference evidence="6 7" key="1">
    <citation type="journal article" date="2016" name="Front. Microbiol.">
        <title>Genomic Resource of Rice Seed Associated Bacteria.</title>
        <authorList>
            <person name="Midha S."/>
            <person name="Bansal K."/>
            <person name="Sharma S."/>
            <person name="Kumar N."/>
            <person name="Patil P.P."/>
            <person name="Chaudhry V."/>
            <person name="Patil P.B."/>
        </authorList>
    </citation>
    <scope>NUCLEOTIDE SEQUENCE [LARGE SCALE GENOMIC DNA]</scope>
    <source>
        <strain evidence="6 7">SB4</strain>
    </source>
</reference>
<keyword evidence="3 5" id="KW-1133">Transmembrane helix</keyword>
<evidence type="ECO:0000256" key="3">
    <source>
        <dbReference type="ARBA" id="ARBA00022989"/>
    </source>
</evidence>
<feature type="transmembrane region" description="Helical" evidence="5">
    <location>
        <begin position="55"/>
        <end position="73"/>
    </location>
</feature>
<dbReference type="Proteomes" id="UP000074072">
    <property type="component" value="Unassembled WGS sequence"/>
</dbReference>
<sequence>LHSLMDGLGIGVAFQIDTAAGWMIALAVLTHDVADGVNTVSLSLAARSEAAARRWLVLNGLAPMLGVVIGLAITIPSTMLAPLMALFAGIFLYIGACELVPRSQSLDPRLRTGMGTLAGIVLMLAVTHFAH</sequence>
<dbReference type="Pfam" id="PF02535">
    <property type="entry name" value="Zip"/>
    <property type="match status" value="1"/>
</dbReference>
<dbReference type="GO" id="GO:0016020">
    <property type="term" value="C:membrane"/>
    <property type="evidence" value="ECO:0007669"/>
    <property type="project" value="UniProtKB-SubCell"/>
</dbReference>
<proteinExistence type="predicted"/>
<keyword evidence="4 5" id="KW-0472">Membrane</keyword>
<protein>
    <recommendedName>
        <fullName evidence="8">Permease</fullName>
    </recommendedName>
</protein>
<feature type="transmembrane region" description="Helical" evidence="5">
    <location>
        <begin position="112"/>
        <end position="130"/>
    </location>
</feature>
<name>A0A147IJF8_9SPHN</name>
<comment type="caution">
    <text evidence="6">The sequence shown here is derived from an EMBL/GenBank/DDBJ whole genome shotgun (WGS) entry which is preliminary data.</text>
</comment>
<feature type="transmembrane region" description="Helical" evidence="5">
    <location>
        <begin position="12"/>
        <end position="34"/>
    </location>
</feature>
<dbReference type="RefSeq" id="WP_193753897.1">
    <property type="nucleotide sequence ID" value="NZ_LDTE01000206.1"/>
</dbReference>
<dbReference type="PATRIC" id="fig|33051.4.peg.1466"/>